<dbReference type="SUPFAM" id="SSF46689">
    <property type="entry name" value="Homeodomain-like"/>
    <property type="match status" value="2"/>
</dbReference>
<evidence type="ECO:0000256" key="1">
    <source>
        <dbReference type="ARBA" id="ARBA00023015"/>
    </source>
</evidence>
<dbReference type="RefSeq" id="WP_184745812.1">
    <property type="nucleotide sequence ID" value="NZ_JACHGJ010000002.1"/>
</dbReference>
<evidence type="ECO:0000259" key="4">
    <source>
        <dbReference type="PROSITE" id="PS01124"/>
    </source>
</evidence>
<keyword evidence="3" id="KW-0804">Transcription</keyword>
<dbReference type="InterPro" id="IPR009057">
    <property type="entry name" value="Homeodomain-like_sf"/>
</dbReference>
<dbReference type="PANTHER" id="PTHR40055">
    <property type="entry name" value="TRANSCRIPTIONAL REGULATOR YGIV-RELATED"/>
    <property type="match status" value="1"/>
</dbReference>
<evidence type="ECO:0000256" key="2">
    <source>
        <dbReference type="ARBA" id="ARBA00023125"/>
    </source>
</evidence>
<dbReference type="SMART" id="SM00871">
    <property type="entry name" value="AraC_E_bind"/>
    <property type="match status" value="1"/>
</dbReference>
<evidence type="ECO:0000256" key="3">
    <source>
        <dbReference type="ARBA" id="ARBA00023163"/>
    </source>
</evidence>
<dbReference type="SUPFAM" id="SSF55136">
    <property type="entry name" value="Probable bacterial effector-binding domain"/>
    <property type="match status" value="1"/>
</dbReference>
<dbReference type="InterPro" id="IPR050908">
    <property type="entry name" value="SmbC-like"/>
</dbReference>
<dbReference type="Pfam" id="PF12833">
    <property type="entry name" value="HTH_18"/>
    <property type="match status" value="1"/>
</dbReference>
<keyword evidence="1" id="KW-0805">Transcription regulation</keyword>
<dbReference type="Pfam" id="PF06445">
    <property type="entry name" value="GyrI-like"/>
    <property type="match status" value="1"/>
</dbReference>
<sequence length="310" mass="35710">MISYKTRINRVLDYMEKNLGSDLSLDKLAGIACFSPYHFHRIFYSQTGERPIELLQRLRLEKAATLLAVRPDRKIIDIAMDCGFSNAASFSRAFRQKFGETPTRWRSANVINSNLSTHSSNIGKEIKPWTPYIEYRQGVQLWRMRNENRERKVEVKEIGSRKLAYIRYTGPYKGDGNLFQRLWTELYTCAGARDVVEEDSEYLAIYHDNPDLTDDGKLRVTLGISTGSDFEGDEVLGVLPFEGGKTAMAHFRLNSREYQEAWDWVYCQWLPISGYVPDDRPAYELFPKDDEKGEDGRYAVIICVPVRAAS</sequence>
<comment type="caution">
    <text evidence="5">The sequence shown here is derived from an EMBL/GenBank/DDBJ whole genome shotgun (WGS) entry which is preliminary data.</text>
</comment>
<dbReference type="EMBL" id="JACHGJ010000002">
    <property type="protein sequence ID" value="MBB6480038.1"/>
    <property type="molecule type" value="Genomic_DNA"/>
</dbReference>
<keyword evidence="6" id="KW-1185">Reference proteome</keyword>
<dbReference type="InterPro" id="IPR018062">
    <property type="entry name" value="HTH_AraC-typ_CS"/>
</dbReference>
<dbReference type="InterPro" id="IPR010499">
    <property type="entry name" value="AraC_E-bd"/>
</dbReference>
<evidence type="ECO:0000313" key="5">
    <source>
        <dbReference type="EMBL" id="MBB6480038.1"/>
    </source>
</evidence>
<dbReference type="InterPro" id="IPR011256">
    <property type="entry name" value="Reg_factor_effector_dom_sf"/>
</dbReference>
<dbReference type="SMART" id="SM00342">
    <property type="entry name" value="HTH_ARAC"/>
    <property type="match status" value="1"/>
</dbReference>
<proteinExistence type="predicted"/>
<reference evidence="5 6" key="1">
    <citation type="submission" date="2020-08" db="EMBL/GenBank/DDBJ databases">
        <title>Genomic Encyclopedia of Type Strains, Phase IV (KMG-IV): sequencing the most valuable type-strain genomes for metagenomic binning, comparative biology and taxonomic classification.</title>
        <authorList>
            <person name="Goeker M."/>
        </authorList>
    </citation>
    <scope>NUCLEOTIDE SEQUENCE [LARGE SCALE GENOMIC DNA]</scope>
    <source>
        <strain evidence="5 6">DSM 2461</strain>
    </source>
</reference>
<dbReference type="PROSITE" id="PS01124">
    <property type="entry name" value="HTH_ARAC_FAMILY_2"/>
    <property type="match status" value="1"/>
</dbReference>
<dbReference type="InterPro" id="IPR029442">
    <property type="entry name" value="GyrI-like"/>
</dbReference>
<dbReference type="InterPro" id="IPR018060">
    <property type="entry name" value="HTH_AraC"/>
</dbReference>
<dbReference type="GO" id="GO:0043565">
    <property type="term" value="F:sequence-specific DNA binding"/>
    <property type="evidence" value="ECO:0007669"/>
    <property type="project" value="InterPro"/>
</dbReference>
<dbReference type="PROSITE" id="PS00041">
    <property type="entry name" value="HTH_ARAC_FAMILY_1"/>
    <property type="match status" value="1"/>
</dbReference>
<dbReference type="Proteomes" id="UP000587760">
    <property type="component" value="Unassembled WGS sequence"/>
</dbReference>
<feature type="domain" description="HTH araC/xylS-type" evidence="4">
    <location>
        <begin position="9"/>
        <end position="108"/>
    </location>
</feature>
<dbReference type="Gene3D" id="1.10.10.60">
    <property type="entry name" value="Homeodomain-like"/>
    <property type="match status" value="2"/>
</dbReference>
<name>A0A841RBI3_9SPIO</name>
<organism evidence="5 6">
    <name type="scientific">Spirochaeta isovalerica</name>
    <dbReference type="NCBI Taxonomy" id="150"/>
    <lineage>
        <taxon>Bacteria</taxon>
        <taxon>Pseudomonadati</taxon>
        <taxon>Spirochaetota</taxon>
        <taxon>Spirochaetia</taxon>
        <taxon>Spirochaetales</taxon>
        <taxon>Spirochaetaceae</taxon>
        <taxon>Spirochaeta</taxon>
    </lineage>
</organism>
<keyword evidence="2" id="KW-0238">DNA-binding</keyword>
<dbReference type="InterPro" id="IPR020449">
    <property type="entry name" value="Tscrpt_reg_AraC-type_HTH"/>
</dbReference>
<evidence type="ECO:0000313" key="6">
    <source>
        <dbReference type="Proteomes" id="UP000587760"/>
    </source>
</evidence>
<accession>A0A841RBI3</accession>
<dbReference type="PRINTS" id="PR00032">
    <property type="entry name" value="HTHARAC"/>
</dbReference>
<dbReference type="GO" id="GO:0003700">
    <property type="term" value="F:DNA-binding transcription factor activity"/>
    <property type="evidence" value="ECO:0007669"/>
    <property type="project" value="InterPro"/>
</dbReference>
<dbReference type="PANTHER" id="PTHR40055:SF2">
    <property type="entry name" value="DNA GYRASE INHIBITOR"/>
    <property type="match status" value="1"/>
</dbReference>
<gene>
    <name evidence="5" type="ORF">HNR50_001696</name>
</gene>
<protein>
    <submittedName>
        <fullName evidence="5">AraC family transcriptional regulator</fullName>
    </submittedName>
</protein>
<dbReference type="AlphaFoldDB" id="A0A841RBI3"/>
<dbReference type="Gene3D" id="3.20.80.10">
    <property type="entry name" value="Regulatory factor, effector binding domain"/>
    <property type="match status" value="1"/>
</dbReference>